<dbReference type="AlphaFoldDB" id="A0A7D9D5V7"/>
<evidence type="ECO:0000313" key="2">
    <source>
        <dbReference type="Proteomes" id="UP001152795"/>
    </source>
</evidence>
<feature type="non-terminal residue" evidence="1">
    <location>
        <position position="1"/>
    </location>
</feature>
<reference evidence="1" key="1">
    <citation type="submission" date="2020-04" db="EMBL/GenBank/DDBJ databases">
        <authorList>
            <person name="Alioto T."/>
            <person name="Alioto T."/>
            <person name="Gomez Garrido J."/>
        </authorList>
    </citation>
    <scope>NUCLEOTIDE SEQUENCE</scope>
    <source>
        <strain evidence="1">A484AB</strain>
    </source>
</reference>
<evidence type="ECO:0000313" key="1">
    <source>
        <dbReference type="EMBL" id="CAB3977114.1"/>
    </source>
</evidence>
<accession>A0A7D9D5V7</accession>
<gene>
    <name evidence="1" type="ORF">PACLA_8A015587</name>
</gene>
<keyword evidence="2" id="KW-1185">Reference proteome</keyword>
<dbReference type="EMBL" id="CACRXK020000030">
    <property type="protein sequence ID" value="CAB3977114.1"/>
    <property type="molecule type" value="Genomic_DNA"/>
</dbReference>
<proteinExistence type="predicted"/>
<organism evidence="1 2">
    <name type="scientific">Paramuricea clavata</name>
    <name type="common">Red gorgonian</name>
    <name type="synonym">Violescent sea-whip</name>
    <dbReference type="NCBI Taxonomy" id="317549"/>
    <lineage>
        <taxon>Eukaryota</taxon>
        <taxon>Metazoa</taxon>
        <taxon>Cnidaria</taxon>
        <taxon>Anthozoa</taxon>
        <taxon>Octocorallia</taxon>
        <taxon>Malacalcyonacea</taxon>
        <taxon>Plexauridae</taxon>
        <taxon>Paramuricea</taxon>
    </lineage>
</organism>
<comment type="caution">
    <text evidence="1">The sequence shown here is derived from an EMBL/GenBank/DDBJ whole genome shotgun (WGS) entry which is preliminary data.</text>
</comment>
<sequence>AYRRWEEVTEIDRVVAKGLVVTRSCELFGFGKALMTFMGDVESTLTKGMWEDKTVKAKKEIMIIRNTQFVADIVESVEVLGVDKGTGCLKSGVPAGVVTEGFDDGLQSGVGTGELLHFRNGHGFWGGMIC</sequence>
<protein>
    <submittedName>
        <fullName evidence="1">Uncharacterized protein</fullName>
    </submittedName>
</protein>
<name>A0A7D9D5V7_PARCT</name>
<dbReference type="Proteomes" id="UP001152795">
    <property type="component" value="Unassembled WGS sequence"/>
</dbReference>